<evidence type="ECO:0000256" key="12">
    <source>
        <dbReference type="ARBA" id="ARBA00023288"/>
    </source>
</evidence>
<feature type="domain" description="CFEM" evidence="18">
    <location>
        <begin position="32"/>
        <end position="141"/>
    </location>
</feature>
<keyword evidence="5" id="KW-0964">Secreted</keyword>
<accession>A0A2T2ZZN5</accession>
<keyword evidence="9 16" id="KW-1133">Transmembrane helix</keyword>
<dbReference type="EMBL" id="KZ678540">
    <property type="protein sequence ID" value="PSR80164.1"/>
    <property type="molecule type" value="Genomic_DNA"/>
</dbReference>
<dbReference type="PANTHER" id="PTHR33048">
    <property type="entry name" value="PTH11-LIKE INTEGRAL MEMBRANE PROTEIN (AFU_ORTHOLOGUE AFUA_5G11245)"/>
    <property type="match status" value="1"/>
</dbReference>
<evidence type="ECO:0000256" key="10">
    <source>
        <dbReference type="ARBA" id="ARBA00023136"/>
    </source>
</evidence>
<evidence type="ECO:0000256" key="5">
    <source>
        <dbReference type="ARBA" id="ARBA00022525"/>
    </source>
</evidence>
<evidence type="ECO:0000256" key="9">
    <source>
        <dbReference type="ARBA" id="ARBA00022989"/>
    </source>
</evidence>
<evidence type="ECO:0000256" key="14">
    <source>
        <dbReference type="PROSITE-ProRule" id="PRU01356"/>
    </source>
</evidence>
<dbReference type="AlphaFoldDB" id="A0A2T2ZZN5"/>
<keyword evidence="11 14" id="KW-1015">Disulfide bond</keyword>
<keyword evidence="6" id="KW-0325">Glycoprotein</keyword>
<evidence type="ECO:0000256" key="16">
    <source>
        <dbReference type="SAM" id="Phobius"/>
    </source>
</evidence>
<evidence type="ECO:0000256" key="6">
    <source>
        <dbReference type="ARBA" id="ARBA00022622"/>
    </source>
</evidence>
<dbReference type="PROSITE" id="PS52012">
    <property type="entry name" value="CFEM"/>
    <property type="match status" value="1"/>
</dbReference>
<keyword evidence="14" id="KW-0479">Metal-binding</keyword>
<gene>
    <name evidence="19" type="ORF">BD289DRAFT_441274</name>
</gene>
<evidence type="ECO:0000256" key="1">
    <source>
        <dbReference type="ARBA" id="ARBA00004141"/>
    </source>
</evidence>
<feature type="chain" id="PRO_5015628597" description="CFEM domain-containing protein" evidence="17">
    <location>
        <begin position="20"/>
        <end position="517"/>
    </location>
</feature>
<keyword evidence="20" id="KW-1185">Reference proteome</keyword>
<evidence type="ECO:0000259" key="18">
    <source>
        <dbReference type="PROSITE" id="PS52012"/>
    </source>
</evidence>
<keyword evidence="14" id="KW-0408">Iron</keyword>
<dbReference type="GO" id="GO:0098552">
    <property type="term" value="C:side of membrane"/>
    <property type="evidence" value="ECO:0007669"/>
    <property type="project" value="UniProtKB-KW"/>
</dbReference>
<keyword evidence="10 16" id="KW-0472">Membrane</keyword>
<evidence type="ECO:0000256" key="17">
    <source>
        <dbReference type="SAM" id="SignalP"/>
    </source>
</evidence>
<dbReference type="Pfam" id="PF20684">
    <property type="entry name" value="Fung_rhodopsin"/>
    <property type="match status" value="1"/>
</dbReference>
<feature type="binding site" description="axial binding residue" evidence="14">
    <location>
        <position position="78"/>
    </location>
    <ligand>
        <name>heme</name>
        <dbReference type="ChEBI" id="CHEBI:30413"/>
    </ligand>
    <ligandPart>
        <name>Fe</name>
        <dbReference type="ChEBI" id="CHEBI:18248"/>
    </ligandPart>
</feature>
<protein>
    <recommendedName>
        <fullName evidence="18">CFEM domain-containing protein</fullName>
    </recommendedName>
</protein>
<evidence type="ECO:0000256" key="4">
    <source>
        <dbReference type="ARBA" id="ARBA00010031"/>
    </source>
</evidence>
<feature type="transmembrane region" description="Helical" evidence="16">
    <location>
        <begin position="209"/>
        <end position="227"/>
    </location>
</feature>
<comment type="subcellular location">
    <subcellularLocation>
        <location evidence="2">Membrane</location>
        <topology evidence="2">Lipid-anchor</topology>
        <topology evidence="2">GPI-anchor</topology>
    </subcellularLocation>
    <subcellularLocation>
        <location evidence="1">Membrane</location>
        <topology evidence="1">Multi-pass membrane protein</topology>
    </subcellularLocation>
    <subcellularLocation>
        <location evidence="3">Secreted</location>
    </subcellularLocation>
</comment>
<dbReference type="GO" id="GO:0005576">
    <property type="term" value="C:extracellular region"/>
    <property type="evidence" value="ECO:0007669"/>
    <property type="project" value="UniProtKB-SubCell"/>
</dbReference>
<evidence type="ECO:0000256" key="2">
    <source>
        <dbReference type="ARBA" id="ARBA00004589"/>
    </source>
</evidence>
<proteinExistence type="inferred from homology"/>
<keyword evidence="12" id="KW-0449">Lipoprotein</keyword>
<keyword evidence="8 17" id="KW-0732">Signal</keyword>
<name>A0A2T2ZZN5_9PEZI</name>
<sequence>MLPLRILLGVAACCLPAVAATTRTTTTTPAPSAAENSLIVRDDASDAATLAAMAAALPSCGLACVEAGALTESCTTLDCMCTSAAFSTYVTDCVASNCTVAEQLSVKNVTNSGCGVPIRDKGYQYDVMAIVLSCVSAAAFLLRMAYKLLETRVQLGLDDWCIIATMLSGAASTIITNRGTIPNGLGRDIWTLQPDMITSFAYWFYHMEYAYFLNLVLLKASILFFYLKIFPNRTVRALLWGTIIYNAIWGALFILLSIFQCQPISYYWTNWDGMHEGKCLNTNAIGWANAITSIVEDIWMVAIPLSQLSGLQLHFKKKIGVAIMFCTGTFVTIISIVRLRTLITFSNSTNVTWDNLELSQWSDIEINVGVICACMPTLRLILVKAFPVLGGSHRSAGGRYGYGYGSSGAGGRYANTNNNNNSRSMRSQGGGKFANFNTISTSGANSGAGDDDDDDRGRLDIAKPAAASGGITYQRSYAVQYDDDQHYHERSSSQIRLKELDPKGLEASTHDVSDWSV</sequence>
<comment type="similarity">
    <text evidence="4">Belongs to the RBT5 family.</text>
</comment>
<keyword evidence="6" id="KW-0336">GPI-anchor</keyword>
<evidence type="ECO:0000256" key="8">
    <source>
        <dbReference type="ARBA" id="ARBA00022729"/>
    </source>
</evidence>
<evidence type="ECO:0000256" key="3">
    <source>
        <dbReference type="ARBA" id="ARBA00004613"/>
    </source>
</evidence>
<comment type="similarity">
    <text evidence="13">Belongs to the SAT4 family.</text>
</comment>
<dbReference type="Pfam" id="PF05730">
    <property type="entry name" value="CFEM"/>
    <property type="match status" value="1"/>
</dbReference>
<dbReference type="InterPro" id="IPR049326">
    <property type="entry name" value="Rhodopsin_dom_fungi"/>
</dbReference>
<dbReference type="InterPro" id="IPR052337">
    <property type="entry name" value="SAT4-like"/>
</dbReference>
<comment type="caution">
    <text evidence="14">Lacks conserved residue(s) required for the propagation of feature annotation.</text>
</comment>
<feature type="transmembrane region" description="Helical" evidence="16">
    <location>
        <begin position="239"/>
        <end position="259"/>
    </location>
</feature>
<feature type="region of interest" description="Disordered" evidence="15">
    <location>
        <begin position="484"/>
        <end position="517"/>
    </location>
</feature>
<feature type="transmembrane region" description="Helical" evidence="16">
    <location>
        <begin position="319"/>
        <end position="339"/>
    </location>
</feature>
<dbReference type="Proteomes" id="UP000241462">
    <property type="component" value="Unassembled WGS sequence"/>
</dbReference>
<organism evidence="19 20">
    <name type="scientific">Coniella lustricola</name>
    <dbReference type="NCBI Taxonomy" id="2025994"/>
    <lineage>
        <taxon>Eukaryota</taxon>
        <taxon>Fungi</taxon>
        <taxon>Dikarya</taxon>
        <taxon>Ascomycota</taxon>
        <taxon>Pezizomycotina</taxon>
        <taxon>Sordariomycetes</taxon>
        <taxon>Sordariomycetidae</taxon>
        <taxon>Diaporthales</taxon>
        <taxon>Schizoparmaceae</taxon>
        <taxon>Coniella</taxon>
    </lineage>
</organism>
<dbReference type="OrthoDB" id="2496787at2759"/>
<feature type="signal peptide" evidence="17">
    <location>
        <begin position="1"/>
        <end position="19"/>
    </location>
</feature>
<feature type="disulfide bond" evidence="14">
    <location>
        <begin position="81"/>
        <end position="114"/>
    </location>
</feature>
<dbReference type="InParanoid" id="A0A2T2ZZN5"/>
<evidence type="ECO:0000256" key="15">
    <source>
        <dbReference type="SAM" id="MobiDB-lite"/>
    </source>
</evidence>
<keyword evidence="14" id="KW-0349">Heme</keyword>
<evidence type="ECO:0000256" key="7">
    <source>
        <dbReference type="ARBA" id="ARBA00022692"/>
    </source>
</evidence>
<keyword evidence="7 16" id="KW-0812">Transmembrane</keyword>
<dbReference type="SMART" id="SM00747">
    <property type="entry name" value="CFEM"/>
    <property type="match status" value="1"/>
</dbReference>
<dbReference type="STRING" id="2025994.A0A2T2ZZN5"/>
<evidence type="ECO:0000256" key="11">
    <source>
        <dbReference type="ARBA" id="ARBA00023157"/>
    </source>
</evidence>
<dbReference type="InterPro" id="IPR008427">
    <property type="entry name" value="Extracellular_membr_CFEM_dom"/>
</dbReference>
<dbReference type="PANTHER" id="PTHR33048:SF143">
    <property type="entry name" value="EXTRACELLULAR MEMBRANE PROTEIN CFEM DOMAIN-CONTAINING PROTEIN-RELATED"/>
    <property type="match status" value="1"/>
</dbReference>
<evidence type="ECO:0000256" key="13">
    <source>
        <dbReference type="ARBA" id="ARBA00038359"/>
    </source>
</evidence>
<reference evidence="19 20" key="1">
    <citation type="journal article" date="2018" name="Mycol. Prog.">
        <title>Coniella lustricola, a new species from submerged detritus.</title>
        <authorList>
            <person name="Raudabaugh D.B."/>
            <person name="Iturriaga T."/>
            <person name="Carver A."/>
            <person name="Mondo S."/>
            <person name="Pangilinan J."/>
            <person name="Lipzen A."/>
            <person name="He G."/>
            <person name="Amirebrahimi M."/>
            <person name="Grigoriev I.V."/>
            <person name="Miller A.N."/>
        </authorList>
    </citation>
    <scope>NUCLEOTIDE SEQUENCE [LARGE SCALE GENOMIC DNA]</scope>
    <source>
        <strain evidence="19 20">B22-T-1</strain>
    </source>
</reference>
<evidence type="ECO:0000313" key="19">
    <source>
        <dbReference type="EMBL" id="PSR80164.1"/>
    </source>
</evidence>
<evidence type="ECO:0000313" key="20">
    <source>
        <dbReference type="Proteomes" id="UP000241462"/>
    </source>
</evidence>
<dbReference type="GO" id="GO:0046872">
    <property type="term" value="F:metal ion binding"/>
    <property type="evidence" value="ECO:0007669"/>
    <property type="project" value="UniProtKB-UniRule"/>
</dbReference>